<evidence type="ECO:0000256" key="3">
    <source>
        <dbReference type="HAMAP-Rule" id="MF_00023"/>
    </source>
</evidence>
<dbReference type="Proteomes" id="UP000070080">
    <property type="component" value="Unassembled WGS sequence"/>
</dbReference>
<evidence type="ECO:0000313" key="4">
    <source>
        <dbReference type="EMBL" id="KXB42388.1"/>
    </source>
</evidence>
<evidence type="ECO:0000256" key="1">
    <source>
        <dbReference type="ARBA" id="ARBA00022490"/>
    </source>
</evidence>
<keyword evidence="2 3" id="KW-0694">RNA-binding</keyword>
<dbReference type="EMBL" id="LSCV01000002">
    <property type="protein sequence ID" value="KXB42388.1"/>
    <property type="molecule type" value="Genomic_DNA"/>
</dbReference>
<reference evidence="5" key="1">
    <citation type="submission" date="2016-01" db="EMBL/GenBank/DDBJ databases">
        <authorList>
            <person name="Mitreva M."/>
            <person name="Pepin K.H."/>
            <person name="Mihindukulasuriya K.A."/>
            <person name="Fulton R."/>
            <person name="Fronick C."/>
            <person name="O'Laughlin M."/>
            <person name="Miner T."/>
            <person name="Herter B."/>
            <person name="Rosa B.A."/>
            <person name="Cordes M."/>
            <person name="Tomlinson C."/>
            <person name="Wollam A."/>
            <person name="Palsikar V.B."/>
            <person name="Mardis E.R."/>
            <person name="Wilson R.K."/>
        </authorList>
    </citation>
    <scope>NUCLEOTIDE SEQUENCE [LARGE SCALE GENOMIC DNA]</scope>
    <source>
        <strain evidence="5">KA00274</strain>
    </source>
</reference>
<dbReference type="SUPFAM" id="SSF74982">
    <property type="entry name" value="Small protein B (SmpB)"/>
    <property type="match status" value="1"/>
</dbReference>
<evidence type="ECO:0000256" key="2">
    <source>
        <dbReference type="ARBA" id="ARBA00022884"/>
    </source>
</evidence>
<organism evidence="4 5">
    <name type="scientific">Amygdalobacter nucleatus</name>
    <dbReference type="NCBI Taxonomy" id="3029274"/>
    <lineage>
        <taxon>Bacteria</taxon>
        <taxon>Bacillati</taxon>
        <taxon>Bacillota</taxon>
        <taxon>Clostridia</taxon>
        <taxon>Eubacteriales</taxon>
        <taxon>Oscillospiraceae</taxon>
        <taxon>Amygdalobacter</taxon>
    </lineage>
</organism>
<gene>
    <name evidence="3" type="primary">smpB</name>
    <name evidence="4" type="ORF">HMPREF1872_00059</name>
</gene>
<comment type="function">
    <text evidence="3">Required for rescue of stalled ribosomes mediated by trans-translation. Binds to transfer-messenger RNA (tmRNA), required for stable association of tmRNA with ribosomes. tmRNA and SmpB together mimic tRNA shape, replacing the anticodon stem-loop with SmpB. tmRNA is encoded by the ssrA gene; the 2 termini fold to resemble tRNA(Ala) and it encodes a 'tag peptide', a short internal open reading frame. During trans-translation Ala-aminoacylated tmRNA acts like a tRNA, entering the A-site of stalled ribosomes, displacing the stalled mRNA. The ribosome then switches to translate the ORF on the tmRNA; the nascent peptide is terminated with the 'tag peptide' encoded by the tmRNA and targeted for degradation. The ribosome is freed to recommence translation, which seems to be the essential function of trans-translation.</text>
</comment>
<dbReference type="NCBIfam" id="NF003843">
    <property type="entry name" value="PRK05422.1"/>
    <property type="match status" value="1"/>
</dbReference>
<dbReference type="NCBIfam" id="TIGR00086">
    <property type="entry name" value="smpB"/>
    <property type="match status" value="1"/>
</dbReference>
<dbReference type="STRING" id="1497955.HMPREF1872_00059"/>
<dbReference type="AlphaFoldDB" id="A0A133YGS7"/>
<dbReference type="PANTHER" id="PTHR30308:SF2">
    <property type="entry name" value="SSRA-BINDING PROTEIN"/>
    <property type="match status" value="1"/>
</dbReference>
<dbReference type="InterPro" id="IPR000037">
    <property type="entry name" value="SsrA-bd_prot"/>
</dbReference>
<dbReference type="GO" id="GO:0005829">
    <property type="term" value="C:cytosol"/>
    <property type="evidence" value="ECO:0007669"/>
    <property type="project" value="TreeGrafter"/>
</dbReference>
<dbReference type="GO" id="GO:0070930">
    <property type="term" value="P:trans-translation-dependent protein tagging"/>
    <property type="evidence" value="ECO:0007669"/>
    <property type="project" value="TreeGrafter"/>
</dbReference>
<comment type="caution">
    <text evidence="4">The sequence shown here is derived from an EMBL/GenBank/DDBJ whole genome shotgun (WGS) entry which is preliminary data.</text>
</comment>
<dbReference type="GO" id="GO:0070929">
    <property type="term" value="P:trans-translation"/>
    <property type="evidence" value="ECO:0007669"/>
    <property type="project" value="UniProtKB-UniRule"/>
</dbReference>
<sequence>MKEGSGHQICYNRRARHEYNILETYECGVVLQGTEVKSIRLGNTSLTEAYAQIKQGEVWLYGWQISKYEQGNIFNSDPLRAKKLILHRREINKLANKVKLNGLTLVPLSLYFKNNHVKLELALASGKKLYDKREDMKKKAVEREVRSKYAQI</sequence>
<dbReference type="PANTHER" id="PTHR30308">
    <property type="entry name" value="TMRNA-BINDING COMPONENT OF TRANS-TRANSLATION TAGGING COMPLEX"/>
    <property type="match status" value="1"/>
</dbReference>
<dbReference type="OrthoDB" id="9805462at2"/>
<dbReference type="InterPro" id="IPR023620">
    <property type="entry name" value="SmpB"/>
</dbReference>
<dbReference type="RefSeq" id="WP_066712249.1">
    <property type="nucleotide sequence ID" value="NZ_CP118869.1"/>
</dbReference>
<dbReference type="Gene3D" id="2.40.280.10">
    <property type="match status" value="1"/>
</dbReference>
<dbReference type="Pfam" id="PF01668">
    <property type="entry name" value="SmpB"/>
    <property type="match status" value="1"/>
</dbReference>
<dbReference type="PROSITE" id="PS01317">
    <property type="entry name" value="SSRP"/>
    <property type="match status" value="1"/>
</dbReference>
<dbReference type="PATRIC" id="fig|1497955.3.peg.59"/>
<keyword evidence="1 3" id="KW-0963">Cytoplasm</keyword>
<dbReference type="InterPro" id="IPR020081">
    <property type="entry name" value="SsrA-bd_prot_CS"/>
</dbReference>
<name>A0A133YGS7_9FIRM</name>
<proteinExistence type="inferred from homology"/>
<comment type="similarity">
    <text evidence="3">Belongs to the SmpB family.</text>
</comment>
<protein>
    <recommendedName>
        <fullName evidence="3">SsrA-binding protein</fullName>
    </recommendedName>
    <alternativeName>
        <fullName evidence="3">Small protein B</fullName>
    </alternativeName>
</protein>
<accession>A0A133YGS7</accession>
<evidence type="ECO:0000313" key="5">
    <source>
        <dbReference type="Proteomes" id="UP000070080"/>
    </source>
</evidence>
<keyword evidence="5" id="KW-1185">Reference proteome</keyword>
<dbReference type="HAMAP" id="MF_00023">
    <property type="entry name" value="SmpB"/>
    <property type="match status" value="1"/>
</dbReference>
<dbReference type="GO" id="GO:0003723">
    <property type="term" value="F:RNA binding"/>
    <property type="evidence" value="ECO:0007669"/>
    <property type="project" value="UniProtKB-UniRule"/>
</dbReference>
<comment type="subcellular location">
    <subcellularLocation>
        <location evidence="3">Cytoplasm</location>
    </subcellularLocation>
    <text evidence="3">The tmRNA-SmpB complex associates with stalled 70S ribosomes.</text>
</comment>